<comment type="caution">
    <text evidence="1">The sequence shown here is derived from an EMBL/GenBank/DDBJ whole genome shotgun (WGS) entry which is preliminary data.</text>
</comment>
<evidence type="ECO:0000313" key="1">
    <source>
        <dbReference type="EMBL" id="KAH6631528.1"/>
    </source>
</evidence>
<keyword evidence="2" id="KW-1185">Reference proteome</keyword>
<dbReference type="Proteomes" id="UP000724584">
    <property type="component" value="Unassembled WGS sequence"/>
</dbReference>
<gene>
    <name evidence="1" type="ORF">F5144DRAFT_571399</name>
</gene>
<evidence type="ECO:0000313" key="2">
    <source>
        <dbReference type="Proteomes" id="UP000724584"/>
    </source>
</evidence>
<accession>A0ACB7P609</accession>
<name>A0ACB7P609_9PEZI</name>
<reference evidence="1 2" key="1">
    <citation type="journal article" date="2021" name="Nat. Commun.">
        <title>Genetic determinants of endophytism in the Arabidopsis root mycobiome.</title>
        <authorList>
            <person name="Mesny F."/>
            <person name="Miyauchi S."/>
            <person name="Thiergart T."/>
            <person name="Pickel B."/>
            <person name="Atanasova L."/>
            <person name="Karlsson M."/>
            <person name="Huettel B."/>
            <person name="Barry K.W."/>
            <person name="Haridas S."/>
            <person name="Chen C."/>
            <person name="Bauer D."/>
            <person name="Andreopoulos W."/>
            <person name="Pangilinan J."/>
            <person name="LaButti K."/>
            <person name="Riley R."/>
            <person name="Lipzen A."/>
            <person name="Clum A."/>
            <person name="Drula E."/>
            <person name="Henrissat B."/>
            <person name="Kohler A."/>
            <person name="Grigoriev I.V."/>
            <person name="Martin F.M."/>
            <person name="Hacquard S."/>
        </authorList>
    </citation>
    <scope>NUCLEOTIDE SEQUENCE [LARGE SCALE GENOMIC DNA]</scope>
    <source>
        <strain evidence="1 2">MPI-SDFR-AT-0079</strain>
    </source>
</reference>
<proteinExistence type="predicted"/>
<sequence length="1255" mass="138767">MMAFEPPSSREDFEIAVVCALPLELDAAVAALDQAWPDDVGSRLGKAAGDHNYYVYGRMGPHNVVLTSLRIRAGQPTMGKVNAAIVASNLDLSYPGLSLVLLVGICGGVPKVGDKEILLGDVVVSSSVVQYDFGRQYPHGFERKSGPQNSLSAPVKGNASVLSHLSMEFGRERLQARTATFLKAIQAHHTKFAFPDPASDRLFHSHYRHIHHIEHDCKCQPHNEDSDEACKEAMESACDKLGCDASYLVERERVAARLEAAASGTELDADVFQPAIHVGEVATGDTVMKSGVGRDTIAKRENVIAFEMEAAGIWEQVPCLVVKAVCDYADSHKNKSWQTYAAATAAAAAKGIAMLHTPSDKAIRRAIDTSRPESILPFMPDPHFVGGTEIFTWLSDMSRRGGERVALVGLGGIGKSQLAIQFAHAIRNKSHVFWVNASTWKTFESSYHDIAERLGLTTPGRRDWPTDTLRKVGNWLGREENGRWTVILDNFDDASILPADDPHLTQLLPQTSHGFVLITSRTSTAADKLTGSSFENLRQVPPMGEEEALELFQNKISNRNAFVEREARELVNLLGCVPLAISQATAHINRPAARMSVRGYADILRGGDVQKSMKLLSTEYQERRRYAGASNAILTTWLATLDKIQREQPRAADLLSLMSFFDPRSIPVRFLKSAYDYNAQSLLSAKNSDALSLTRVKAKLWEMWHKGTYHWNLVPDYNSRLWTEWVKMEPGSKYRGKFQLPIGVFATGAENKRLAKLEAKGIVFPFTLLGHAQAHDDDDVDDDDSGRANDTAEAGTDEKLAADLETLMGYSLVTPSTVEGVLKMHPLVRTCIHMWLTRAGQLAQWKKRSMLAMTVCREGPDSLGIHIEPLIQEEPGPDDAFGAHVWVILADRVWRTENNLDAAEKLIDRTIAVANKAMGPQHSVTLRCLANRAESLCEREKYDEATTLCDDICDRAAKVSYVGLDAVYRSMSIRASILQKRGRFAEGEKEIRTMMEQINKVYAEGDDRTLGYLVRHVIAMVQADMFQEAGDLAVKLIREHWVNKNGNGPIRTAIHIMGGEISTVARGKEGEEIDELLRRIVEAVERVPETCGVFPYNRCDTFHITRFRCLRSQGRDEEAVATMERGIELAASAIPLPSLEPPGLAEDYLEAQDQDEKTRQSMLREIIKNLDGRSGEAFYDSMANVARRLYVQGRSDEGAMLLDAAAGHIKVSHGPDSIDAKGLANLKGELQGWQQFKASNVSVNSVSEELSQTSV</sequence>
<dbReference type="EMBL" id="JAGIZQ010000004">
    <property type="protein sequence ID" value="KAH6631528.1"/>
    <property type="molecule type" value="Genomic_DNA"/>
</dbReference>
<protein>
    <submittedName>
        <fullName evidence="1">Uncharacterized protein</fullName>
    </submittedName>
</protein>
<organism evidence="1 2">
    <name type="scientific">Chaetomium tenue</name>
    <dbReference type="NCBI Taxonomy" id="1854479"/>
    <lineage>
        <taxon>Eukaryota</taxon>
        <taxon>Fungi</taxon>
        <taxon>Dikarya</taxon>
        <taxon>Ascomycota</taxon>
        <taxon>Pezizomycotina</taxon>
        <taxon>Sordariomycetes</taxon>
        <taxon>Sordariomycetidae</taxon>
        <taxon>Sordariales</taxon>
        <taxon>Chaetomiaceae</taxon>
        <taxon>Chaetomium</taxon>
    </lineage>
</organism>